<evidence type="ECO:0000256" key="2">
    <source>
        <dbReference type="ARBA" id="ARBA00022614"/>
    </source>
</evidence>
<evidence type="ECO:0000256" key="5">
    <source>
        <dbReference type="ARBA" id="ARBA00022821"/>
    </source>
</evidence>
<evidence type="ECO:0000313" key="9">
    <source>
        <dbReference type="EMBL" id="TVU45738.1"/>
    </source>
</evidence>
<dbReference type="InterPro" id="IPR002182">
    <property type="entry name" value="NB-ARC"/>
</dbReference>
<dbReference type="Gramene" id="TVU45738">
    <property type="protein sequence ID" value="TVU45738"/>
    <property type="gene ID" value="EJB05_05236"/>
</dbReference>
<evidence type="ECO:0000259" key="7">
    <source>
        <dbReference type="Pfam" id="PF00931"/>
    </source>
</evidence>
<feature type="domain" description="Disease resistance N-terminal" evidence="8">
    <location>
        <begin position="1"/>
        <end position="84"/>
    </location>
</feature>
<evidence type="ECO:0000313" key="10">
    <source>
        <dbReference type="Proteomes" id="UP000324897"/>
    </source>
</evidence>
<feature type="non-terminal residue" evidence="9">
    <location>
        <position position="1"/>
    </location>
</feature>
<dbReference type="InterPro" id="IPR041118">
    <property type="entry name" value="Rx_N"/>
</dbReference>
<accession>A0A5J9WC59</accession>
<keyword evidence="3" id="KW-0677">Repeat</keyword>
<dbReference type="SUPFAM" id="SSF52540">
    <property type="entry name" value="P-loop containing nucleoside triphosphate hydrolases"/>
    <property type="match status" value="1"/>
</dbReference>
<dbReference type="InterPro" id="IPR027417">
    <property type="entry name" value="P-loop_NTPase"/>
</dbReference>
<protein>
    <recommendedName>
        <fullName evidence="11">Rx N-terminal domain-containing protein</fullName>
    </recommendedName>
</protein>
<evidence type="ECO:0000259" key="8">
    <source>
        <dbReference type="Pfam" id="PF18052"/>
    </source>
</evidence>
<evidence type="ECO:0000256" key="4">
    <source>
        <dbReference type="ARBA" id="ARBA00022741"/>
    </source>
</evidence>
<dbReference type="Proteomes" id="UP000324897">
    <property type="component" value="Chromosome 5"/>
</dbReference>
<dbReference type="PANTHER" id="PTHR19338">
    <property type="entry name" value="TRANSLOCASE OF INNER MITOCHONDRIAL MEMBRANE 13 HOMOLOG"/>
    <property type="match status" value="1"/>
</dbReference>
<dbReference type="Gene3D" id="1.20.5.4130">
    <property type="match status" value="1"/>
</dbReference>
<feature type="domain" description="NB-ARC" evidence="7">
    <location>
        <begin position="161"/>
        <end position="254"/>
    </location>
</feature>
<keyword evidence="6" id="KW-0175">Coiled coil</keyword>
<gene>
    <name evidence="9" type="ORF">EJB05_05236</name>
</gene>
<feature type="coiled-coil region" evidence="6">
    <location>
        <begin position="101"/>
        <end position="128"/>
    </location>
</feature>
<keyword evidence="2" id="KW-0433">Leucine-rich repeat</keyword>
<dbReference type="Gene3D" id="3.40.50.300">
    <property type="entry name" value="P-loop containing nucleotide triphosphate hydrolases"/>
    <property type="match status" value="1"/>
</dbReference>
<dbReference type="InterPro" id="IPR038005">
    <property type="entry name" value="RX-like_CC"/>
</dbReference>
<dbReference type="CDD" id="cd14798">
    <property type="entry name" value="RX-CC_like"/>
    <property type="match status" value="1"/>
</dbReference>
<keyword evidence="10" id="KW-1185">Reference proteome</keyword>
<reference evidence="9 10" key="1">
    <citation type="journal article" date="2019" name="Sci. Rep.">
        <title>A high-quality genome of Eragrostis curvula grass provides insights into Poaceae evolution and supports new strategies to enhance forage quality.</title>
        <authorList>
            <person name="Carballo J."/>
            <person name="Santos B.A.C.M."/>
            <person name="Zappacosta D."/>
            <person name="Garbus I."/>
            <person name="Selva J.P."/>
            <person name="Gallo C.A."/>
            <person name="Diaz A."/>
            <person name="Albertini E."/>
            <person name="Caccamo M."/>
            <person name="Echenique V."/>
        </authorList>
    </citation>
    <scope>NUCLEOTIDE SEQUENCE [LARGE SCALE GENOMIC DNA]</scope>
    <source>
        <strain evidence="10">cv. Victoria</strain>
        <tissue evidence="9">Leaf</tissue>
    </source>
</reference>
<dbReference type="EMBL" id="RWGY01000004">
    <property type="protein sequence ID" value="TVU45738.1"/>
    <property type="molecule type" value="Genomic_DNA"/>
</dbReference>
<dbReference type="GO" id="GO:0006952">
    <property type="term" value="P:defense response"/>
    <property type="evidence" value="ECO:0007669"/>
    <property type="project" value="UniProtKB-KW"/>
</dbReference>
<evidence type="ECO:0000256" key="1">
    <source>
        <dbReference type="ARBA" id="ARBA00008894"/>
    </source>
</evidence>
<dbReference type="Pfam" id="PF00931">
    <property type="entry name" value="NB-ARC"/>
    <property type="match status" value="1"/>
</dbReference>
<organism evidence="9 10">
    <name type="scientific">Eragrostis curvula</name>
    <name type="common">weeping love grass</name>
    <dbReference type="NCBI Taxonomy" id="38414"/>
    <lineage>
        <taxon>Eukaryota</taxon>
        <taxon>Viridiplantae</taxon>
        <taxon>Streptophyta</taxon>
        <taxon>Embryophyta</taxon>
        <taxon>Tracheophyta</taxon>
        <taxon>Spermatophyta</taxon>
        <taxon>Magnoliopsida</taxon>
        <taxon>Liliopsida</taxon>
        <taxon>Poales</taxon>
        <taxon>Poaceae</taxon>
        <taxon>PACMAD clade</taxon>
        <taxon>Chloridoideae</taxon>
        <taxon>Eragrostideae</taxon>
        <taxon>Eragrostidinae</taxon>
        <taxon>Eragrostis</taxon>
    </lineage>
</organism>
<sequence length="276" mass="31292">MNSLLAKLTTLLSEEYTKLKRVRPKIASLRDELSSMNALLVKLADEERLDGQLKEWRNNVREVAYDMEDCIDAFMLKLVHGDAKRGIIKKMTRKIKKLWARHKIANQIEELSARVKEVSERRSRYKLDESVPIATPTFIDPRLPVLLAESKGLVGVNGPRDMVSGWLMDGVPQLKVVSIVGFGGLGKTTLAMEVYRSLGGQFQYKASASVSRNLDLKKLTKDLFSQLEQGGYSDALEVEQLIRKIRGFLQDKRDIRQDSLQLPSRKEDRVHVTSPA</sequence>
<comment type="similarity">
    <text evidence="1">Belongs to the disease resistance NB-LRR family.</text>
</comment>
<dbReference type="Pfam" id="PF18052">
    <property type="entry name" value="Rx_N"/>
    <property type="match status" value="1"/>
</dbReference>
<keyword evidence="5" id="KW-0611">Plant defense</keyword>
<keyword evidence="4" id="KW-0547">Nucleotide-binding</keyword>
<name>A0A5J9WC59_9POAL</name>
<evidence type="ECO:0008006" key="11">
    <source>
        <dbReference type="Google" id="ProtNLM"/>
    </source>
</evidence>
<evidence type="ECO:0000256" key="3">
    <source>
        <dbReference type="ARBA" id="ARBA00022737"/>
    </source>
</evidence>
<proteinExistence type="inferred from homology"/>
<dbReference type="GO" id="GO:0043531">
    <property type="term" value="F:ADP binding"/>
    <property type="evidence" value="ECO:0007669"/>
    <property type="project" value="InterPro"/>
</dbReference>
<comment type="caution">
    <text evidence="9">The sequence shown here is derived from an EMBL/GenBank/DDBJ whole genome shotgun (WGS) entry which is preliminary data.</text>
</comment>
<evidence type="ECO:0000256" key="6">
    <source>
        <dbReference type="SAM" id="Coils"/>
    </source>
</evidence>
<dbReference type="PANTHER" id="PTHR19338:SF65">
    <property type="entry name" value="OS06G0163900 PROTEIN"/>
    <property type="match status" value="1"/>
</dbReference>
<dbReference type="OrthoDB" id="692108at2759"/>
<dbReference type="AlphaFoldDB" id="A0A5J9WC59"/>